<reference evidence="3 4" key="1">
    <citation type="submission" date="2021-03" db="EMBL/GenBank/DDBJ databases">
        <title>Antimicrobial resistance genes in bacteria isolated from Japanese honey, and their potential for conferring macrolide and lincosamide resistance in the American foulbrood pathogen Paenibacillus larvae.</title>
        <authorList>
            <person name="Okamoto M."/>
            <person name="Kumagai M."/>
            <person name="Kanamori H."/>
            <person name="Takamatsu D."/>
        </authorList>
    </citation>
    <scope>NUCLEOTIDE SEQUENCE [LARGE SCALE GENOMIC DNA]</scope>
    <source>
        <strain evidence="3 4">J34TS1</strain>
    </source>
</reference>
<proteinExistence type="predicted"/>
<dbReference type="AlphaFoldDB" id="A0A919Y927"/>
<feature type="transmembrane region" description="Helical" evidence="2">
    <location>
        <begin position="6"/>
        <end position="23"/>
    </location>
</feature>
<keyword evidence="4" id="KW-1185">Reference proteome</keyword>
<keyword evidence="2" id="KW-0812">Transmembrane</keyword>
<evidence type="ECO:0000256" key="2">
    <source>
        <dbReference type="SAM" id="Phobius"/>
    </source>
</evidence>
<accession>A0A919Y927</accession>
<gene>
    <name evidence="3" type="ORF">J34TS1_20060</name>
</gene>
<sequence length="93" mass="10501">MEWEAMIAVVSAISGIALGWLGRARTVKEDMTKEVEAGATLQTDVEYIKRGVDDIKVDLRMQGQRVDGLSERVTRVEESTKQAHKRLDKLEEK</sequence>
<evidence type="ECO:0000256" key="1">
    <source>
        <dbReference type="SAM" id="MobiDB-lite"/>
    </source>
</evidence>
<dbReference type="Proteomes" id="UP000682811">
    <property type="component" value="Unassembled WGS sequence"/>
</dbReference>
<name>A0A919Y927_9BACL</name>
<dbReference type="EMBL" id="BORT01000007">
    <property type="protein sequence ID" value="GIO47241.1"/>
    <property type="molecule type" value="Genomic_DNA"/>
</dbReference>
<feature type="compositionally biased region" description="Basic and acidic residues" evidence="1">
    <location>
        <begin position="70"/>
        <end position="81"/>
    </location>
</feature>
<evidence type="ECO:0000313" key="4">
    <source>
        <dbReference type="Proteomes" id="UP000682811"/>
    </source>
</evidence>
<comment type="caution">
    <text evidence="3">The sequence shown here is derived from an EMBL/GenBank/DDBJ whole genome shotgun (WGS) entry which is preliminary data.</text>
</comment>
<protein>
    <submittedName>
        <fullName evidence="3">Uncharacterized protein</fullName>
    </submittedName>
</protein>
<feature type="region of interest" description="Disordered" evidence="1">
    <location>
        <begin position="70"/>
        <end position="93"/>
    </location>
</feature>
<keyword evidence="2" id="KW-1133">Transmembrane helix</keyword>
<keyword evidence="2" id="KW-0472">Membrane</keyword>
<evidence type="ECO:0000313" key="3">
    <source>
        <dbReference type="EMBL" id="GIO47241.1"/>
    </source>
</evidence>
<dbReference type="RefSeq" id="WP_212978143.1">
    <property type="nucleotide sequence ID" value="NZ_AP025343.1"/>
</dbReference>
<organism evidence="3 4">
    <name type="scientific">Paenibacillus azoreducens</name>
    <dbReference type="NCBI Taxonomy" id="116718"/>
    <lineage>
        <taxon>Bacteria</taxon>
        <taxon>Bacillati</taxon>
        <taxon>Bacillota</taxon>
        <taxon>Bacilli</taxon>
        <taxon>Bacillales</taxon>
        <taxon>Paenibacillaceae</taxon>
        <taxon>Paenibacillus</taxon>
    </lineage>
</organism>